<sequence>MEQTICVNAPLALAGTRNTRELGGYPAACGRKTRRHAFLRSDGLSGLTDKDVQMLLDYGVCCVVDLRSESETAAAPSRLADVPGVDYYSIPMLDEAASQGFTGGMPERMGDVYVKLLSGRGDAFARIIRIFAQHSGGTVLFNCTAGKDRTGVTAMLLLLLAGVPCEIVVADYSVSEANMQEIFKQQKAWLEKTFGVTPPDAVFSSAPEELETALAYLAEHYGTAESYLLQAGAAAQDIAVVRGMLLGEACA</sequence>
<dbReference type="InterPro" id="IPR029021">
    <property type="entry name" value="Prot-tyrosine_phosphatase-like"/>
</dbReference>
<proteinExistence type="predicted"/>
<reference evidence="2 3" key="1">
    <citation type="submission" date="2015-10" db="EMBL/GenBank/DDBJ databases">
        <title>A novel member of the family Ruminococcaceae isolated from human faeces.</title>
        <authorList>
            <person name="Shkoporov A.N."/>
            <person name="Chaplin A.V."/>
            <person name="Motuzova O.V."/>
            <person name="Kafarskaia L.I."/>
            <person name="Efimov B.A."/>
        </authorList>
    </citation>
    <scope>NUCLEOTIDE SEQUENCE [LARGE SCALE GENOMIC DNA]</scope>
    <source>
        <strain evidence="2 3">668</strain>
    </source>
</reference>
<dbReference type="Gene3D" id="3.90.190.10">
    <property type="entry name" value="Protein tyrosine phosphatase superfamily"/>
    <property type="match status" value="1"/>
</dbReference>
<comment type="caution">
    <text evidence="2">The sequence shown here is derived from an EMBL/GenBank/DDBJ whole genome shotgun (WGS) entry which is preliminary data.</text>
</comment>
<protein>
    <recommendedName>
        <fullName evidence="1">Tyrosine specific protein phosphatases domain-containing protein</fullName>
    </recommendedName>
</protein>
<dbReference type="GO" id="GO:0004721">
    <property type="term" value="F:phosphoprotein phosphatase activity"/>
    <property type="evidence" value="ECO:0007669"/>
    <property type="project" value="InterPro"/>
</dbReference>
<name>A0A0W7TT50_9FIRM</name>
<dbReference type="InterPro" id="IPR026893">
    <property type="entry name" value="Tyr/Ser_Pase_IphP-type"/>
</dbReference>
<dbReference type="EMBL" id="LMUA01000005">
    <property type="protein sequence ID" value="KUE77016.1"/>
    <property type="molecule type" value="Genomic_DNA"/>
</dbReference>
<dbReference type="InterPro" id="IPR000387">
    <property type="entry name" value="Tyr_Pase_dom"/>
</dbReference>
<dbReference type="AlphaFoldDB" id="A0A0W7TT50"/>
<dbReference type="RefSeq" id="WP_055081556.1">
    <property type="nucleotide sequence ID" value="NZ_CAUGKH010000009.1"/>
</dbReference>
<evidence type="ECO:0000313" key="2">
    <source>
        <dbReference type="EMBL" id="KUE77016.1"/>
    </source>
</evidence>
<evidence type="ECO:0000259" key="1">
    <source>
        <dbReference type="PROSITE" id="PS50056"/>
    </source>
</evidence>
<evidence type="ECO:0000313" key="3">
    <source>
        <dbReference type="Proteomes" id="UP000053433"/>
    </source>
</evidence>
<dbReference type="Pfam" id="PF13350">
    <property type="entry name" value="Y_phosphatase3"/>
    <property type="match status" value="1"/>
</dbReference>
<accession>A0A0W7TT50</accession>
<dbReference type="PROSITE" id="PS50056">
    <property type="entry name" value="TYR_PHOSPHATASE_2"/>
    <property type="match status" value="1"/>
</dbReference>
<gene>
    <name evidence="2" type="ORF">ASJ35_05460</name>
</gene>
<feature type="domain" description="Tyrosine specific protein phosphatases" evidence="1">
    <location>
        <begin position="122"/>
        <end position="187"/>
    </location>
</feature>
<dbReference type="Proteomes" id="UP000053433">
    <property type="component" value="Unassembled WGS sequence"/>
</dbReference>
<dbReference type="SUPFAM" id="SSF52799">
    <property type="entry name" value="(Phosphotyrosine protein) phosphatases II"/>
    <property type="match status" value="1"/>
</dbReference>
<organism evidence="2 3">
    <name type="scientific">Ruthenibacterium lactatiformans</name>
    <dbReference type="NCBI Taxonomy" id="1550024"/>
    <lineage>
        <taxon>Bacteria</taxon>
        <taxon>Bacillati</taxon>
        <taxon>Bacillota</taxon>
        <taxon>Clostridia</taxon>
        <taxon>Eubacteriales</taxon>
        <taxon>Oscillospiraceae</taxon>
        <taxon>Ruthenibacterium</taxon>
    </lineage>
</organism>